<dbReference type="InterPro" id="IPR004535">
    <property type="entry name" value="Transl_elong_SelB"/>
</dbReference>
<dbReference type="InterPro" id="IPR036388">
    <property type="entry name" value="WH-like_DNA-bd_sf"/>
</dbReference>
<evidence type="ECO:0000313" key="10">
    <source>
        <dbReference type="Proteomes" id="UP000256727"/>
    </source>
</evidence>
<dbReference type="GO" id="GO:0005525">
    <property type="term" value="F:GTP binding"/>
    <property type="evidence" value="ECO:0007669"/>
    <property type="project" value="UniProtKB-KW"/>
</dbReference>
<evidence type="ECO:0000256" key="6">
    <source>
        <dbReference type="ARBA" id="ARBA00025526"/>
    </source>
</evidence>
<evidence type="ECO:0000313" key="9">
    <source>
        <dbReference type="EMBL" id="REE03606.1"/>
    </source>
</evidence>
<reference evidence="9 10" key="1">
    <citation type="submission" date="2018-07" db="EMBL/GenBank/DDBJ databases">
        <title>Sequencing the genomes of 1000 actinobacteria strains.</title>
        <authorList>
            <person name="Klenk H.-P."/>
        </authorList>
    </citation>
    <scope>NUCLEOTIDE SEQUENCE [LARGE SCALE GENOMIC DNA]</scope>
    <source>
        <strain evidence="9 10">DSM 14442</strain>
    </source>
</reference>
<dbReference type="InterPro" id="IPR000795">
    <property type="entry name" value="T_Tr_GTP-bd_dom"/>
</dbReference>
<evidence type="ECO:0000256" key="2">
    <source>
        <dbReference type="ARBA" id="ARBA00015953"/>
    </source>
</evidence>
<organism evidence="9 10">
    <name type="scientific">Citricoccus muralis</name>
    <dbReference type="NCBI Taxonomy" id="169134"/>
    <lineage>
        <taxon>Bacteria</taxon>
        <taxon>Bacillati</taxon>
        <taxon>Actinomycetota</taxon>
        <taxon>Actinomycetes</taxon>
        <taxon>Micrococcales</taxon>
        <taxon>Micrococcaceae</taxon>
        <taxon>Citricoccus</taxon>
    </lineage>
</organism>
<dbReference type="NCBIfam" id="TIGR00475">
    <property type="entry name" value="selB"/>
    <property type="match status" value="1"/>
</dbReference>
<protein>
    <recommendedName>
        <fullName evidence="2">Selenocysteine-specific elongation factor</fullName>
    </recommendedName>
    <alternativeName>
        <fullName evidence="7">SelB translation factor</fullName>
    </alternativeName>
</protein>
<dbReference type="EMBL" id="QREH01000001">
    <property type="protein sequence ID" value="REE03606.1"/>
    <property type="molecule type" value="Genomic_DNA"/>
</dbReference>
<dbReference type="GO" id="GO:0003723">
    <property type="term" value="F:RNA binding"/>
    <property type="evidence" value="ECO:0007669"/>
    <property type="project" value="InterPro"/>
</dbReference>
<dbReference type="InterPro" id="IPR057335">
    <property type="entry name" value="Beta-barrel_SelB"/>
</dbReference>
<keyword evidence="4" id="KW-0648">Protein biosynthesis</keyword>
<evidence type="ECO:0000256" key="5">
    <source>
        <dbReference type="ARBA" id="ARBA00023134"/>
    </source>
</evidence>
<dbReference type="PANTHER" id="PTHR43721:SF22">
    <property type="entry name" value="ELONGATION FACTOR TU, MITOCHONDRIAL"/>
    <property type="match status" value="1"/>
</dbReference>
<dbReference type="InterPro" id="IPR027417">
    <property type="entry name" value="P-loop_NTPase"/>
</dbReference>
<keyword evidence="10" id="KW-1185">Reference proteome</keyword>
<dbReference type="GO" id="GO:0003746">
    <property type="term" value="F:translation elongation factor activity"/>
    <property type="evidence" value="ECO:0007669"/>
    <property type="project" value="UniProtKB-KW"/>
</dbReference>
<dbReference type="AlphaFoldDB" id="A0A3D9LD82"/>
<dbReference type="SUPFAM" id="SSF50447">
    <property type="entry name" value="Translation proteins"/>
    <property type="match status" value="1"/>
</dbReference>
<name>A0A3D9LD82_9MICC</name>
<dbReference type="InterPro" id="IPR036390">
    <property type="entry name" value="WH_DNA-bd_sf"/>
</dbReference>
<dbReference type="Proteomes" id="UP000256727">
    <property type="component" value="Unassembled WGS sequence"/>
</dbReference>
<dbReference type="Pfam" id="PF09107">
    <property type="entry name" value="WHD_3rd_SelB"/>
    <property type="match status" value="1"/>
</dbReference>
<dbReference type="GO" id="GO:0005737">
    <property type="term" value="C:cytoplasm"/>
    <property type="evidence" value="ECO:0007669"/>
    <property type="project" value="UniProtKB-SubCell"/>
</dbReference>
<dbReference type="Gene3D" id="3.40.50.300">
    <property type="entry name" value="P-loop containing nucleotide triphosphate hydrolases"/>
    <property type="match status" value="1"/>
</dbReference>
<evidence type="ECO:0000256" key="3">
    <source>
        <dbReference type="ARBA" id="ARBA00022490"/>
    </source>
</evidence>
<keyword evidence="9" id="KW-0251">Elongation factor</keyword>
<evidence type="ECO:0000259" key="8">
    <source>
        <dbReference type="PROSITE" id="PS51722"/>
    </source>
</evidence>
<feature type="domain" description="Tr-type G" evidence="8">
    <location>
        <begin position="1"/>
        <end position="169"/>
    </location>
</feature>
<keyword evidence="3" id="KW-0963">Cytoplasm</keyword>
<keyword evidence="5" id="KW-0547">Nucleotide-binding</keyword>
<dbReference type="InterPro" id="IPR015191">
    <property type="entry name" value="SelB_WHD4"/>
</dbReference>
<dbReference type="SUPFAM" id="SSF52540">
    <property type="entry name" value="P-loop containing nucleoside triphosphate hydrolases"/>
    <property type="match status" value="1"/>
</dbReference>
<evidence type="ECO:0000256" key="4">
    <source>
        <dbReference type="ARBA" id="ARBA00022917"/>
    </source>
</evidence>
<dbReference type="GO" id="GO:0001514">
    <property type="term" value="P:selenocysteine incorporation"/>
    <property type="evidence" value="ECO:0007669"/>
    <property type="project" value="InterPro"/>
</dbReference>
<dbReference type="Gene3D" id="2.40.30.10">
    <property type="entry name" value="Translation factors"/>
    <property type="match status" value="1"/>
</dbReference>
<dbReference type="CDD" id="cd04171">
    <property type="entry name" value="SelB"/>
    <property type="match status" value="1"/>
</dbReference>
<dbReference type="SUPFAM" id="SSF46785">
    <property type="entry name" value="Winged helix' DNA-binding domain"/>
    <property type="match status" value="1"/>
</dbReference>
<proteinExistence type="predicted"/>
<dbReference type="InterPro" id="IPR050055">
    <property type="entry name" value="EF-Tu_GTPase"/>
</dbReference>
<dbReference type="Pfam" id="PF25461">
    <property type="entry name" value="Beta-barrel_SelB"/>
    <property type="match status" value="1"/>
</dbReference>
<dbReference type="GO" id="GO:0003924">
    <property type="term" value="F:GTPase activity"/>
    <property type="evidence" value="ECO:0007669"/>
    <property type="project" value="InterPro"/>
</dbReference>
<comment type="function">
    <text evidence="6">Translation factor necessary for the incorporation of selenocysteine into proteins. It probably replaces EF-Tu for the insertion of selenocysteine directed by the UGA codon. SelB binds GTP and GDP.</text>
</comment>
<keyword evidence="5" id="KW-0342">GTP-binding</keyword>
<dbReference type="PANTHER" id="PTHR43721">
    <property type="entry name" value="ELONGATION FACTOR TU-RELATED"/>
    <property type="match status" value="1"/>
</dbReference>
<comment type="subcellular location">
    <subcellularLocation>
        <location evidence="1">Cytoplasm</location>
    </subcellularLocation>
</comment>
<dbReference type="InterPro" id="IPR009000">
    <property type="entry name" value="Transl_B-barrel_sf"/>
</dbReference>
<sequence length="609" mass="64227">MYVVATAGHVDHGKSTLVRALTGMEPDRWAEEKRRGLTIDLGFAWTPLPSGEDVAFVDVPGHERFLGNMLAGLGPAPAVCFIVAADEGWQAQSADHRDAIAALGIEHGLIVVTKADRAPERVDAVLAQTRAELAGTALAGVPAVVVSAVTGAGLEDLRHQLGRVLADLPAPAVAGRVRFWVDRSFTVKGSGAVVTGTLTSGTLAENDRLEVLGADSPRAVSVRTLHSRNRPHPSIGPTQRVAVNLRGTTADEVHRGDALVTPGAWPVAGVVDIRRTTGADLDQAPGQLLVHVGTATVPAHVRPFNAGHARLVFERNLPLVPGDRLVLRDPGSRAVFGGAQVLDVDPPELTRRGAGTRHAAYLETVPDGGDARLEVVRRGAVRVGFLQRLGLVGPAVGATGEEASGEDNGVPADVRAFGDWWVHAPVMDRWAARLRDAVETLAGSDPLAAGLSRGAAAALLEVDWDDTLLNAVVAEARMVQRGGYIRLPGQGTGLGPAEQAIATLERRLAAHPFDAPEGDDLTALNLGAKELAAAERAGRILRLDGTVVLLPTDPALAMRELARLEQPFTTSQARQALGTSRRVAIPLLEHLDARGWTRRVDGSLREIVT</sequence>
<evidence type="ECO:0000256" key="7">
    <source>
        <dbReference type="ARBA" id="ARBA00031615"/>
    </source>
</evidence>
<gene>
    <name evidence="9" type="ORF">C8E99_1419</name>
</gene>
<dbReference type="Pfam" id="PF03144">
    <property type="entry name" value="GTP_EFTU_D2"/>
    <property type="match status" value="1"/>
</dbReference>
<dbReference type="Gene3D" id="1.10.10.2770">
    <property type="match status" value="1"/>
</dbReference>
<dbReference type="OrthoDB" id="9803139at2"/>
<dbReference type="Pfam" id="PF00009">
    <property type="entry name" value="GTP_EFTU"/>
    <property type="match status" value="1"/>
</dbReference>
<comment type="caution">
    <text evidence="9">The sequence shown here is derived from an EMBL/GenBank/DDBJ whole genome shotgun (WGS) entry which is preliminary data.</text>
</comment>
<evidence type="ECO:0000256" key="1">
    <source>
        <dbReference type="ARBA" id="ARBA00004496"/>
    </source>
</evidence>
<dbReference type="PROSITE" id="PS51722">
    <property type="entry name" value="G_TR_2"/>
    <property type="match status" value="1"/>
</dbReference>
<accession>A0A3D9LD82</accession>
<dbReference type="InterPro" id="IPR004161">
    <property type="entry name" value="EFTu-like_2"/>
</dbReference>
<dbReference type="RefSeq" id="WP_115931690.1">
    <property type="nucleotide sequence ID" value="NZ_QREH01000001.1"/>
</dbReference>
<dbReference type="Gene3D" id="1.10.10.10">
    <property type="entry name" value="Winged helix-like DNA-binding domain superfamily/Winged helix DNA-binding domain"/>
    <property type="match status" value="1"/>
</dbReference>